<organism evidence="3 4">
    <name type="scientific">Nitrosospira multiformis</name>
    <dbReference type="NCBI Taxonomy" id="1231"/>
    <lineage>
        <taxon>Bacteria</taxon>
        <taxon>Pseudomonadati</taxon>
        <taxon>Pseudomonadota</taxon>
        <taxon>Betaproteobacteria</taxon>
        <taxon>Nitrosomonadales</taxon>
        <taxon>Nitrosomonadaceae</taxon>
        <taxon>Nitrosospira</taxon>
    </lineage>
</organism>
<dbReference type="GO" id="GO:0016020">
    <property type="term" value="C:membrane"/>
    <property type="evidence" value="ECO:0007669"/>
    <property type="project" value="TreeGrafter"/>
</dbReference>
<feature type="transmembrane region" description="Helical" evidence="1">
    <location>
        <begin position="6"/>
        <end position="26"/>
    </location>
</feature>
<feature type="domain" description="PLD phosphodiesterase" evidence="2">
    <location>
        <begin position="161"/>
        <end position="188"/>
    </location>
</feature>
<dbReference type="PANTHER" id="PTHR21248">
    <property type="entry name" value="CARDIOLIPIN SYNTHASE"/>
    <property type="match status" value="1"/>
</dbReference>
<keyword evidence="1" id="KW-0812">Transmembrane</keyword>
<dbReference type="SMART" id="SM00155">
    <property type="entry name" value="PLDc"/>
    <property type="match status" value="2"/>
</dbReference>
<dbReference type="PANTHER" id="PTHR21248:SF22">
    <property type="entry name" value="PHOSPHOLIPASE D"/>
    <property type="match status" value="1"/>
</dbReference>
<dbReference type="Pfam" id="PF13091">
    <property type="entry name" value="PLDc_2"/>
    <property type="match status" value="2"/>
</dbReference>
<evidence type="ECO:0000313" key="4">
    <source>
        <dbReference type="Proteomes" id="UP000182649"/>
    </source>
</evidence>
<dbReference type="CDD" id="cd09110">
    <property type="entry name" value="PLDc_CLS_1"/>
    <property type="match status" value="1"/>
</dbReference>
<proteinExistence type="predicted"/>
<dbReference type="InterPro" id="IPR025202">
    <property type="entry name" value="PLD-like_dom"/>
</dbReference>
<dbReference type="Proteomes" id="UP000182649">
    <property type="component" value="Unassembled WGS sequence"/>
</dbReference>
<keyword evidence="1" id="KW-0472">Membrane</keyword>
<dbReference type="PROSITE" id="PS50035">
    <property type="entry name" value="PLD"/>
    <property type="match status" value="2"/>
</dbReference>
<keyword evidence="1" id="KW-1133">Transmembrane helix</keyword>
<sequence length="425" mass="48254">MSAFLWGAVFASIATILIFGLVLVIFARSEKEITQRVGHLYSITDPQFLRSTNGLLGPTLVPGNHVETLLNGDEIFPAMLKAIRAAEKTITFETFISWSGNIGQEFVDTLYEKARQGVKVHVLLDWFGSLKMEESWIQKMRDAGIEAEKYHPFKWHNWRRLNNRTHHKILVVDGKIGFTGGVGIADEWSGHAQGPDHWRDTHYRIEGPVVAQLQSAFIDNWIEVKGDVLHSEEYFPELKEAGPNLAQVFKSSNEGGANSTHLMYLLAITAAKKSIHLSMSYFIPDELAQEAMVAALKRGVAIQIILPGRHIDRGYVRKASRGTWGPLLEAGAEIFEFQPTMFHCKVLIIDEIYVCIGSTNFDNRSFRLNDEANLNIYGRHFAERQLADFKADLTRSRQITLSEWKTRRLTEKVLEYGLKMIRPQL</sequence>
<evidence type="ECO:0000256" key="1">
    <source>
        <dbReference type="SAM" id="Phobius"/>
    </source>
</evidence>
<dbReference type="GO" id="GO:0032049">
    <property type="term" value="P:cardiolipin biosynthetic process"/>
    <property type="evidence" value="ECO:0007669"/>
    <property type="project" value="UniProtKB-ARBA"/>
</dbReference>
<feature type="domain" description="PLD phosphodiesterase" evidence="2">
    <location>
        <begin position="338"/>
        <end position="365"/>
    </location>
</feature>
<dbReference type="CDD" id="cd09159">
    <property type="entry name" value="PLDc_ybhO_like_2"/>
    <property type="match status" value="1"/>
</dbReference>
<dbReference type="OrthoDB" id="9762009at2"/>
<dbReference type="RefSeq" id="WP_143104294.1">
    <property type="nucleotide sequence ID" value="NZ_FPBZ01000005.1"/>
</dbReference>
<evidence type="ECO:0000313" key="3">
    <source>
        <dbReference type="EMBL" id="SFU48604.1"/>
    </source>
</evidence>
<dbReference type="EMBL" id="FPBZ01000005">
    <property type="protein sequence ID" value="SFU48604.1"/>
    <property type="molecule type" value="Genomic_DNA"/>
</dbReference>
<reference evidence="4" key="1">
    <citation type="submission" date="2016-10" db="EMBL/GenBank/DDBJ databases">
        <authorList>
            <person name="Varghese N."/>
            <person name="Submissions S."/>
        </authorList>
    </citation>
    <scope>NUCLEOTIDE SEQUENCE [LARGE SCALE GENOMIC DNA]</scope>
    <source>
        <strain evidence="4">Nl14</strain>
    </source>
</reference>
<accession>A0A1I7GJI5</accession>
<dbReference type="SUPFAM" id="SSF56024">
    <property type="entry name" value="Phospholipase D/nuclease"/>
    <property type="match status" value="2"/>
</dbReference>
<evidence type="ECO:0000259" key="2">
    <source>
        <dbReference type="PROSITE" id="PS50035"/>
    </source>
</evidence>
<protein>
    <submittedName>
        <fullName evidence="3">Cardiolipin synthase</fullName>
    </submittedName>
</protein>
<dbReference type="Gene3D" id="3.30.870.10">
    <property type="entry name" value="Endonuclease Chain A"/>
    <property type="match status" value="2"/>
</dbReference>
<dbReference type="GO" id="GO:0008808">
    <property type="term" value="F:cardiolipin synthase activity"/>
    <property type="evidence" value="ECO:0007669"/>
    <property type="project" value="TreeGrafter"/>
</dbReference>
<gene>
    <name evidence="3" type="ORF">SAMN05216417_1056</name>
</gene>
<dbReference type="AlphaFoldDB" id="A0A1I7GJI5"/>
<name>A0A1I7GJI5_9PROT</name>
<dbReference type="InterPro" id="IPR001736">
    <property type="entry name" value="PLipase_D/transphosphatidylase"/>
</dbReference>